<dbReference type="Gene3D" id="3.60.10.10">
    <property type="entry name" value="Endonuclease/exonuclease/phosphatase"/>
    <property type="match status" value="1"/>
</dbReference>
<feature type="region of interest" description="Disordered" evidence="1">
    <location>
        <begin position="1562"/>
        <end position="1582"/>
    </location>
</feature>
<dbReference type="PROSITE" id="PS50879">
    <property type="entry name" value="RNASE_H_1"/>
    <property type="match status" value="1"/>
</dbReference>
<reference evidence="3" key="1">
    <citation type="submission" date="2023-10" db="EMBL/GenBank/DDBJ databases">
        <authorList>
            <person name="Chen Y."/>
            <person name="Shah S."/>
            <person name="Dougan E. K."/>
            <person name="Thang M."/>
            <person name="Chan C."/>
        </authorList>
    </citation>
    <scope>NUCLEOTIDE SEQUENCE [LARGE SCALE GENOMIC DNA]</scope>
</reference>
<name>A0ABN9VNU2_9DINO</name>
<dbReference type="PANTHER" id="PTHR47027:SF20">
    <property type="entry name" value="REVERSE TRANSCRIPTASE-LIKE PROTEIN WITH RNA-DIRECTED DNA POLYMERASE DOMAIN"/>
    <property type="match status" value="1"/>
</dbReference>
<dbReference type="PANTHER" id="PTHR47027">
    <property type="entry name" value="REVERSE TRANSCRIPTASE DOMAIN-CONTAINING PROTEIN"/>
    <property type="match status" value="1"/>
</dbReference>
<gene>
    <name evidence="3" type="ORF">PCOR1329_LOCUS59799</name>
</gene>
<dbReference type="Proteomes" id="UP001189429">
    <property type="component" value="Unassembled WGS sequence"/>
</dbReference>
<evidence type="ECO:0000313" key="3">
    <source>
        <dbReference type="EMBL" id="CAK0875060.1"/>
    </source>
</evidence>
<evidence type="ECO:0000313" key="4">
    <source>
        <dbReference type="Proteomes" id="UP001189429"/>
    </source>
</evidence>
<protein>
    <recommendedName>
        <fullName evidence="2">RNase H type-1 domain-containing protein</fullName>
    </recommendedName>
</protein>
<dbReference type="InterPro" id="IPR002156">
    <property type="entry name" value="RNaseH_domain"/>
</dbReference>
<dbReference type="Gene3D" id="3.30.420.10">
    <property type="entry name" value="Ribonuclease H-like superfamily/Ribonuclease H"/>
    <property type="match status" value="1"/>
</dbReference>
<sequence length="1842" mass="205086">MLRHHPQRPLQEGAKIHLFTDGSKNPKKPSDDAWSVVIAGDDNHGLSFQGAIIGKHKSGTDIALKDNAEHETTSTTVEITALTWAFAWVVHYNPHLIATISTDSLGALQLAKRLAFTDHDPKLVRTLCILYDMVSNKIGLQHVHAHDYNPWNEVADAAANHGRLQEVTPPQPEWASTMDGASQQDWEFLTDADPNTREAHPAFGHGSLTANRVETTAEARHFHNPTESSDKKVQIGINIATSNIQSGREPKEGSKRRKENINKLNSTMACLYDEDLHIIGVQEARTPWGVRDAGQDDDARCANANCYHIISSGHKGFNYGCELHVLLSKPYGKSGKGELHFKPDQFTVIAKDPRLLIVRVAAHGFNHVLTVAHAPHSKALATEKDRYLKKLAETTERHQASIIFFDTNARTGSITSTAIGDKGFKQNEDPNRHRLHELLLTNHLATANTFVSHGPEHYTWHSGKDPHRIDYVIIPKGYIDSIEECAVLYGIDSGQDPETKDDHDPVKLQLAYQIASPVTKGVPKLDENKLADEGRRKKFSQKLDEVKHQPWDTNLNEHLTIVTEKITEAAHECFRPHGRTPHKPYITRRSFALLRVRRSLLKTTRIAKKNGIVSHFGGKRLRYTAKLIAKEALLPDPADANALADPSDYAELAVASIIFSTPSLATSVVETDEVNTVYSAQHYFDALVQFLRTYKSILQKWITTDRDDFLERTADEMGTAIDDHAPRLEALYAKRLQAFGGRKSKKPPTPIIRTNDDGKPLTTKSEIADHALAFYGKVEQATATDADGVAADYNKRTRHEGPGPKIQNIIPKHQLTSQLAAAKRGRRGGPDQLTDDMSRASPEGMARLLHPVLVKTHFESTEPIAAKGGYSTYSHKGQGAMELQKPYRGILLNNIIGKMHSGFLRSRVKGLLPEPLEATQCGARAKMATDFITHTSLAFISDCQRRSRSCGITFLDLREACHSVIRELRMQLPTSADELNELIERIDIPDFIRPALKERLQQPAYNNQHIDDEHLCRMIADHHTTNWMTAKSARHYQLPRTSTRPGVPYSDVAFNIHFASMPRAIDQAAREEEAHGQQISGHEIEACSELLSSPNPHEGSALRNTSFVDDLTDNNPTANASDLINTTTLTAARLCTAAFQHGLKPRPDKTKAIPMHNGAGAKKEKQRIAKEGITYLELDGCSIKVQLVMQQKALGAIISAGGAMGPEICLRVNRTLGAARPLEKQIPRRKKLSKKAKVKYVHSCSTSSLTYNHHVWSGLAQKDLKHISAKHMGPYRVAASPPKTNSPDQHISEAEAIAKTGVPDFITHQSTLRLRYLPRLPNHAPAALPQLLGGQRQRKGTWSRQLKKDFDFLRTYLPRERRPSQTQHDRDIINWARLKPKLFTNAAKAALKAYILHIRDQARGAKLQKDIQMITAAHPTEELDLCDDTNYQKYVCYACSRVAPRQGMSIHMGRDHPDHEDPRFWATGTARRCCQTEHHSLPRPIKHLSVAHRCRKSWHAWHIQTMEPLTEQHIAENLTAIAEATEQGRHPTFSDKPAHPCDVTPLPLLETSPVAPKVFARLESSPSSPPASSPAGPAERQEVVFTTDRPRQAADLQQIMANSGITSISGLDYIQIAIHSDGQTSEPMPELRRVQNRIIHGEIAAIYVEFPRRTWYLHDASDVLGSRASMRRTPEAPWGTPQVSETIADEIFAANSVTREVLRMLYTATTTYVPFVAAISAESIIRQTLYIANLMTVYGTPTSHYDLGATQILDNGTRDDLRNIMSTANAEEIDFAIADMLDGNIVARWGLRTATVAPTSQNPNTKDAYYIEREDELASKGGALVAKKVGKYEFGAHLKPSD</sequence>
<dbReference type="SUPFAM" id="SSF53098">
    <property type="entry name" value="Ribonuclease H-like"/>
    <property type="match status" value="1"/>
</dbReference>
<comment type="caution">
    <text evidence="3">The sequence shown here is derived from an EMBL/GenBank/DDBJ whole genome shotgun (WGS) entry which is preliminary data.</text>
</comment>
<feature type="domain" description="RNase H type-1" evidence="2">
    <location>
        <begin position="12"/>
        <end position="164"/>
    </location>
</feature>
<dbReference type="InterPro" id="IPR036397">
    <property type="entry name" value="RNaseH_sf"/>
</dbReference>
<dbReference type="InterPro" id="IPR036691">
    <property type="entry name" value="Endo/exonu/phosph_ase_sf"/>
</dbReference>
<dbReference type="EMBL" id="CAUYUJ010017468">
    <property type="protein sequence ID" value="CAK0875060.1"/>
    <property type="molecule type" value="Genomic_DNA"/>
</dbReference>
<organism evidence="3 4">
    <name type="scientific">Prorocentrum cordatum</name>
    <dbReference type="NCBI Taxonomy" id="2364126"/>
    <lineage>
        <taxon>Eukaryota</taxon>
        <taxon>Sar</taxon>
        <taxon>Alveolata</taxon>
        <taxon>Dinophyceae</taxon>
        <taxon>Prorocentrales</taxon>
        <taxon>Prorocentraceae</taxon>
        <taxon>Prorocentrum</taxon>
    </lineage>
</organism>
<proteinExistence type="predicted"/>
<evidence type="ECO:0000259" key="2">
    <source>
        <dbReference type="PROSITE" id="PS50879"/>
    </source>
</evidence>
<feature type="region of interest" description="Disordered" evidence="1">
    <location>
        <begin position="741"/>
        <end position="760"/>
    </location>
</feature>
<dbReference type="SUPFAM" id="SSF56219">
    <property type="entry name" value="DNase I-like"/>
    <property type="match status" value="1"/>
</dbReference>
<accession>A0ABN9VNU2</accession>
<keyword evidence="4" id="KW-1185">Reference proteome</keyword>
<feature type="region of interest" description="Disordered" evidence="1">
    <location>
        <begin position="1"/>
        <end position="32"/>
    </location>
</feature>
<dbReference type="InterPro" id="IPR012337">
    <property type="entry name" value="RNaseH-like_sf"/>
</dbReference>
<evidence type="ECO:0000256" key="1">
    <source>
        <dbReference type="SAM" id="MobiDB-lite"/>
    </source>
</evidence>